<dbReference type="EMBL" id="LAZR01022637">
    <property type="protein sequence ID" value="KKL81191.1"/>
    <property type="molecule type" value="Genomic_DNA"/>
</dbReference>
<evidence type="ECO:0000313" key="1">
    <source>
        <dbReference type="EMBL" id="KKL81191.1"/>
    </source>
</evidence>
<organism evidence="1">
    <name type="scientific">marine sediment metagenome</name>
    <dbReference type="NCBI Taxonomy" id="412755"/>
    <lineage>
        <taxon>unclassified sequences</taxon>
        <taxon>metagenomes</taxon>
        <taxon>ecological metagenomes</taxon>
    </lineage>
</organism>
<dbReference type="AlphaFoldDB" id="A0A0F9FS92"/>
<name>A0A0F9FS92_9ZZZZ</name>
<sequence>MVIVTVGGESYYINRRLKELWDNIKDGKLKKLDEDRVYVVDGRERTGKSVFALQQAAYIDPTLINDMSRITFTVEDTIDAIRKTDSNDKETKAIIFDEAFRGLSSKSAISKTNKELIQALMEMGQKNLVLFLVSPSFFYLELYAAVIRSHGLFHIIKEKGSGKRSFRAFSYRKKGILYRRGIKKGWSYNINTRFRDWYFNKYPGGKNFEIKYKAKKSRSLMGTETIKKELGSEEKRELRRGIVKKAMEIGYGDKKKLIAELFGVDVRTIQDDFKKISSNTPEIIPKTPINDDNEEGNL</sequence>
<reference evidence="1" key="1">
    <citation type="journal article" date="2015" name="Nature">
        <title>Complex archaea that bridge the gap between prokaryotes and eukaryotes.</title>
        <authorList>
            <person name="Spang A."/>
            <person name="Saw J.H."/>
            <person name="Jorgensen S.L."/>
            <person name="Zaremba-Niedzwiedzka K."/>
            <person name="Martijn J."/>
            <person name="Lind A.E."/>
            <person name="van Eijk R."/>
            <person name="Schleper C."/>
            <person name="Guy L."/>
            <person name="Ettema T.J."/>
        </authorList>
    </citation>
    <scope>NUCLEOTIDE SEQUENCE</scope>
</reference>
<gene>
    <name evidence="1" type="ORF">LCGC14_1997230</name>
</gene>
<accession>A0A0F9FS92</accession>
<evidence type="ECO:0008006" key="2">
    <source>
        <dbReference type="Google" id="ProtNLM"/>
    </source>
</evidence>
<proteinExistence type="predicted"/>
<protein>
    <recommendedName>
        <fullName evidence="2">Zona occludens toxin N-terminal domain-containing protein</fullName>
    </recommendedName>
</protein>
<comment type="caution">
    <text evidence="1">The sequence shown here is derived from an EMBL/GenBank/DDBJ whole genome shotgun (WGS) entry which is preliminary data.</text>
</comment>